<keyword evidence="4 5" id="KW-0560">Oxidoreductase</keyword>
<comment type="pathway">
    <text evidence="1 5">Carotenoid biosynthesis.</text>
</comment>
<keyword evidence="3 5" id="KW-0125">Carotenoid biosynthesis</keyword>
<dbReference type="NCBIfam" id="TIGR02734">
    <property type="entry name" value="crtI_fam"/>
    <property type="match status" value="1"/>
</dbReference>
<evidence type="ECO:0000313" key="7">
    <source>
        <dbReference type="EMBL" id="MXP00507.1"/>
    </source>
</evidence>
<dbReference type="Proteomes" id="UP000469430">
    <property type="component" value="Unassembled WGS sequence"/>
</dbReference>
<dbReference type="GO" id="GO:0016117">
    <property type="term" value="P:carotenoid biosynthetic process"/>
    <property type="evidence" value="ECO:0007669"/>
    <property type="project" value="UniProtKB-KW"/>
</dbReference>
<proteinExistence type="inferred from homology"/>
<evidence type="ECO:0000256" key="4">
    <source>
        <dbReference type="ARBA" id="ARBA00023002"/>
    </source>
</evidence>
<dbReference type="InterPro" id="IPR036188">
    <property type="entry name" value="FAD/NAD-bd_sf"/>
</dbReference>
<name>A0A6I4TWU8_9SPHN</name>
<comment type="caution">
    <text evidence="7">The sequence shown here is derived from an EMBL/GenBank/DDBJ whole genome shotgun (WGS) entry which is preliminary data.</text>
</comment>
<evidence type="ECO:0000313" key="8">
    <source>
        <dbReference type="Proteomes" id="UP000469430"/>
    </source>
</evidence>
<gene>
    <name evidence="7" type="primary">crtI</name>
    <name evidence="7" type="ORF">GRI97_16070</name>
</gene>
<dbReference type="PANTHER" id="PTHR43734">
    <property type="entry name" value="PHYTOENE DESATURASE"/>
    <property type="match status" value="1"/>
</dbReference>
<dbReference type="EMBL" id="WTYJ01000004">
    <property type="protein sequence ID" value="MXP00507.1"/>
    <property type="molecule type" value="Genomic_DNA"/>
</dbReference>
<evidence type="ECO:0000256" key="5">
    <source>
        <dbReference type="RuleBase" id="RU362075"/>
    </source>
</evidence>
<dbReference type="Pfam" id="PF01593">
    <property type="entry name" value="Amino_oxidase"/>
    <property type="match status" value="1"/>
</dbReference>
<dbReference type="GO" id="GO:0016491">
    <property type="term" value="F:oxidoreductase activity"/>
    <property type="evidence" value="ECO:0007669"/>
    <property type="project" value="UniProtKB-KW"/>
</dbReference>
<dbReference type="OrthoDB" id="9774675at2"/>
<dbReference type="InterPro" id="IPR002937">
    <property type="entry name" value="Amino_oxidase"/>
</dbReference>
<dbReference type="AlphaFoldDB" id="A0A6I4TWU8"/>
<evidence type="ECO:0000256" key="3">
    <source>
        <dbReference type="ARBA" id="ARBA00022746"/>
    </source>
</evidence>
<organism evidence="7 8">
    <name type="scientific">Croceibacterium xixiisoli</name>
    <dbReference type="NCBI Taxonomy" id="1476466"/>
    <lineage>
        <taxon>Bacteria</taxon>
        <taxon>Pseudomonadati</taxon>
        <taxon>Pseudomonadota</taxon>
        <taxon>Alphaproteobacteria</taxon>
        <taxon>Sphingomonadales</taxon>
        <taxon>Erythrobacteraceae</taxon>
        <taxon>Croceibacterium</taxon>
    </lineage>
</organism>
<keyword evidence="8" id="KW-1185">Reference proteome</keyword>
<comment type="similarity">
    <text evidence="2 5">Belongs to the carotenoid/retinoid oxidoreductase family.</text>
</comment>
<dbReference type="SUPFAM" id="SSF51905">
    <property type="entry name" value="FAD/NAD(P)-binding domain"/>
    <property type="match status" value="1"/>
</dbReference>
<sequence>MHSQLAGRNACVIGAGFGGLALAIRLQAAGLATTLIEARAEPGGQAQQWRQDGFIFDAGPGLIADPAALRELWALTGHDLADDVELLPVATGIRFSWPDGSHFDLHGDAAELRREMARFAPADIAGYDALLRHLAHARHQLPGAVNAPAPDAGSMARALPAMLRLQAWRSVHDTVSRFITSTRLREALSVQVLMRGGNPMAASSLSMPGDLIRPTGTCWCIRGGTSRLAAGMARQFERLGGTIRLGDPVARVEILGNRATGVTTRSGWQADFDSVASNADIVHSYRDLLGHTQRGRRQGRALARKPFGPGLFSVHFALEGSWPGIPQHMVLFGPRFAELMNDIFNIGVLPQDQLIFLHHPTVTDPGLAPTGRSTFQAVMPVANLGRLPIDWRQIGPLLEQRLIDEVGRRLIPDIHDRVIHRFHYAPPDLAQDLGTHLGSAFSIEPRLMQSGGLRPRNRDAVIGNFHLVGAGTWPGAGLSAVLHGAGAAAGLMLEELTQ</sequence>
<reference evidence="7 8" key="1">
    <citation type="submission" date="2019-12" db="EMBL/GenBank/DDBJ databases">
        <title>Genomic-based taxomic classification of the family Erythrobacteraceae.</title>
        <authorList>
            <person name="Xu L."/>
        </authorList>
    </citation>
    <scope>NUCLEOTIDE SEQUENCE [LARGE SCALE GENOMIC DNA]</scope>
    <source>
        <strain evidence="7 8">S36</strain>
    </source>
</reference>
<dbReference type="PANTHER" id="PTHR43734:SF3">
    <property type="entry name" value="B-CAROTENE KETOLASE"/>
    <property type="match status" value="1"/>
</dbReference>
<evidence type="ECO:0000256" key="1">
    <source>
        <dbReference type="ARBA" id="ARBA00004829"/>
    </source>
</evidence>
<evidence type="ECO:0000256" key="2">
    <source>
        <dbReference type="ARBA" id="ARBA00006046"/>
    </source>
</evidence>
<dbReference type="InterPro" id="IPR014105">
    <property type="entry name" value="Carotenoid/retinoid_OxRdtase"/>
</dbReference>
<evidence type="ECO:0000259" key="6">
    <source>
        <dbReference type="Pfam" id="PF01593"/>
    </source>
</evidence>
<protein>
    <submittedName>
        <fullName evidence="7">Phytoene desaturase</fullName>
    </submittedName>
</protein>
<feature type="domain" description="Amine oxidase" evidence="6">
    <location>
        <begin position="18"/>
        <end position="489"/>
    </location>
</feature>
<dbReference type="Gene3D" id="3.50.50.60">
    <property type="entry name" value="FAD/NAD(P)-binding domain"/>
    <property type="match status" value="2"/>
</dbReference>
<accession>A0A6I4TWU8</accession>